<evidence type="ECO:0000259" key="5">
    <source>
        <dbReference type="PROSITE" id="PS50038"/>
    </source>
</evidence>
<feature type="transmembrane region" description="Helical" evidence="4">
    <location>
        <begin position="932"/>
        <end position="953"/>
    </location>
</feature>
<sequence length="1022" mass="104599">MASHRIGARVAGLSPEQLCAIIEAQAGASDAALRVAEEHAAQLVEQPEWILSEVLLSPDLAPHILAQLPTKEHAAKGTERRKEVASRMFSKRFCLSNLGRILEGAPLLMATTPGCGPSHAALVAGCASPWPAQLPKCPGIRLVVDNSSAVAQSAAFVSANLRLLPTLLLQAFQPSCLSGLQDLFCSVSGASCAFGAPLPPCASVCEDVRAACSEVLDHFPPEALVRLDCARYPAVAWPSCIARKPWATMGSTAALALLFGCGLLRVQIVVDPLSLWLPDASTSAVHAARVRMLTGRPDARFLQVLVEPGGTGAAAPLPLRDGLLASLSVHEALSAVPPGRSAVTLAGAPTSSGVWSPLELWLYDRRRLLADPDPAATLARAVAADGIDGGFTAVLLGGQLATQPPLQGGAAELPRNDTALNDTALSALLLNYFLDGSPARKSEGVADVRVSVRSNAVFNADIASATADTALLISVGIGLTSMFVCLFLARDRSCLGARPALGGAAIGSVMLATAAAFGVCAGAGVKYNEMVSVALFVMLGVGGDDAVGPVQDTSVTVRVMSIGVGVDDAFLFVRALEDVLAARQKERQHERAQPPPQPTWVERRGVERFPSWTQADASSLEASLEADIGAALAAAGPSILLSSTTNALLDGRAVRWAAAAALVLHVAALSLSAGAAFRLPVGVNLRVMMPPAAPTNLFLSRSALALPRGMPSPVSVYVQHAPPSPFVAVCAPVWTDQLAEAWRRAGGSPDAAAYAPGAVRAFSESGDGAAVEASGGVVREGGGGAPIATVVQLLVEGYGAREMLSLRGSLEGLGLGGAAFVHSDFDDATIAGYTLASLGAVLISVLGVTLLLSAQPAFALAMGACALSSVVLLAGWMRLCSVPLSSLSVVPLLLAVGLSIDYCTHVAHAFWEAQGTPEQRATRALAARGASVSLGGVSTALTVSLLAFSGTAIMTTYHVMLSGVVLLGLWHALIALPAALLLLSPAGGGSGDGRGGGAVVSTMQRSKAPPLPARRGSAKELA</sequence>
<dbReference type="AlphaFoldDB" id="A0A0D3JS30"/>
<dbReference type="PaxDb" id="2903-EOD26315"/>
<dbReference type="PANTHER" id="PTHR10796">
    <property type="entry name" value="PATCHED-RELATED"/>
    <property type="match status" value="1"/>
</dbReference>
<feature type="domain" description="SSD" evidence="6">
    <location>
        <begin position="469"/>
        <end position="648"/>
    </location>
</feature>
<keyword evidence="4" id="KW-0472">Membrane</keyword>
<feature type="region of interest" description="Disordered" evidence="3">
    <location>
        <begin position="993"/>
        <end position="1022"/>
    </location>
</feature>
<protein>
    <recommendedName>
        <fullName evidence="9">SSD domain-containing protein</fullName>
    </recommendedName>
</protein>
<dbReference type="InterPro" id="IPR051697">
    <property type="entry name" value="Patched_domain-protein"/>
</dbReference>
<reference evidence="7" key="2">
    <citation type="submission" date="2024-10" db="UniProtKB">
        <authorList>
            <consortium name="EnsemblProtists"/>
        </authorList>
    </citation>
    <scope>IDENTIFICATION</scope>
</reference>
<accession>A0A0D3JS30</accession>
<dbReference type="InterPro" id="IPR000731">
    <property type="entry name" value="SSD"/>
</dbReference>
<keyword evidence="4" id="KW-1133">Transmembrane helix</keyword>
<dbReference type="Proteomes" id="UP000013827">
    <property type="component" value="Unassembled WGS sequence"/>
</dbReference>
<keyword evidence="4" id="KW-0812">Transmembrane</keyword>
<keyword evidence="8" id="KW-1185">Reference proteome</keyword>
<dbReference type="RefSeq" id="XP_005778744.1">
    <property type="nucleotide sequence ID" value="XM_005778687.1"/>
</dbReference>
<evidence type="ECO:0000256" key="1">
    <source>
        <dbReference type="ARBA" id="ARBA00005585"/>
    </source>
</evidence>
<evidence type="ECO:0000259" key="6">
    <source>
        <dbReference type="PROSITE" id="PS50156"/>
    </source>
</evidence>
<dbReference type="OMA" id="TFFLGWF"/>
<evidence type="ECO:0000313" key="8">
    <source>
        <dbReference type="Proteomes" id="UP000013827"/>
    </source>
</evidence>
<dbReference type="EnsemblProtists" id="EOD26315">
    <property type="protein sequence ID" value="EOD26315"/>
    <property type="gene ID" value="EMIHUDRAFT_236803"/>
</dbReference>
<dbReference type="CDD" id="cd07066">
    <property type="entry name" value="CRD_FZ"/>
    <property type="match status" value="1"/>
</dbReference>
<dbReference type="Gene3D" id="1.20.1640.10">
    <property type="entry name" value="Multidrug efflux transporter AcrB transmembrane domain"/>
    <property type="match status" value="1"/>
</dbReference>
<feature type="transmembrane region" description="Helical" evidence="4">
    <location>
        <begin position="501"/>
        <end position="525"/>
    </location>
</feature>
<feature type="transmembrane region" description="Helical" evidence="4">
    <location>
        <begin position="830"/>
        <end position="851"/>
    </location>
</feature>
<evidence type="ECO:0000256" key="3">
    <source>
        <dbReference type="SAM" id="MobiDB-lite"/>
    </source>
</evidence>
<dbReference type="SUPFAM" id="SSF82866">
    <property type="entry name" value="Multidrug efflux transporter AcrB transmembrane domain"/>
    <property type="match status" value="1"/>
</dbReference>
<dbReference type="PROSITE" id="PS50156">
    <property type="entry name" value="SSD"/>
    <property type="match status" value="2"/>
</dbReference>
<dbReference type="STRING" id="2903.R1EHZ6"/>
<dbReference type="SUPFAM" id="SSF63501">
    <property type="entry name" value="Frizzled cysteine-rich domain"/>
    <property type="match status" value="1"/>
</dbReference>
<evidence type="ECO:0008006" key="9">
    <source>
        <dbReference type="Google" id="ProtNLM"/>
    </source>
</evidence>
<dbReference type="eggNOG" id="KOG1933">
    <property type="taxonomic scope" value="Eukaryota"/>
</dbReference>
<dbReference type="InterPro" id="IPR036790">
    <property type="entry name" value="Frizzled_dom_sf"/>
</dbReference>
<dbReference type="HOGENOM" id="CLU_295851_0_0_1"/>
<feature type="transmembrane region" description="Helical" evidence="4">
    <location>
        <begin position="959"/>
        <end position="983"/>
    </location>
</feature>
<organism evidence="7 8">
    <name type="scientific">Emiliania huxleyi (strain CCMP1516)</name>
    <dbReference type="NCBI Taxonomy" id="280463"/>
    <lineage>
        <taxon>Eukaryota</taxon>
        <taxon>Haptista</taxon>
        <taxon>Haptophyta</taxon>
        <taxon>Prymnesiophyceae</taxon>
        <taxon>Isochrysidales</taxon>
        <taxon>Noelaerhabdaceae</taxon>
        <taxon>Emiliania</taxon>
    </lineage>
</organism>
<reference evidence="8" key="1">
    <citation type="journal article" date="2013" name="Nature">
        <title>Pan genome of the phytoplankton Emiliania underpins its global distribution.</title>
        <authorList>
            <person name="Read B.A."/>
            <person name="Kegel J."/>
            <person name="Klute M.J."/>
            <person name="Kuo A."/>
            <person name="Lefebvre S.C."/>
            <person name="Maumus F."/>
            <person name="Mayer C."/>
            <person name="Miller J."/>
            <person name="Monier A."/>
            <person name="Salamov A."/>
            <person name="Young J."/>
            <person name="Aguilar M."/>
            <person name="Claverie J.M."/>
            <person name="Frickenhaus S."/>
            <person name="Gonzalez K."/>
            <person name="Herman E.K."/>
            <person name="Lin Y.C."/>
            <person name="Napier J."/>
            <person name="Ogata H."/>
            <person name="Sarno A.F."/>
            <person name="Shmutz J."/>
            <person name="Schroeder D."/>
            <person name="de Vargas C."/>
            <person name="Verret F."/>
            <person name="von Dassow P."/>
            <person name="Valentin K."/>
            <person name="Van de Peer Y."/>
            <person name="Wheeler G."/>
            <person name="Dacks J.B."/>
            <person name="Delwiche C.F."/>
            <person name="Dyhrman S.T."/>
            <person name="Glockner G."/>
            <person name="John U."/>
            <person name="Richards T."/>
            <person name="Worden A.Z."/>
            <person name="Zhang X."/>
            <person name="Grigoriev I.V."/>
            <person name="Allen A.E."/>
            <person name="Bidle K."/>
            <person name="Borodovsky M."/>
            <person name="Bowler C."/>
            <person name="Brownlee C."/>
            <person name="Cock J.M."/>
            <person name="Elias M."/>
            <person name="Gladyshev V.N."/>
            <person name="Groth M."/>
            <person name="Guda C."/>
            <person name="Hadaegh A."/>
            <person name="Iglesias-Rodriguez M.D."/>
            <person name="Jenkins J."/>
            <person name="Jones B.M."/>
            <person name="Lawson T."/>
            <person name="Leese F."/>
            <person name="Lindquist E."/>
            <person name="Lobanov A."/>
            <person name="Lomsadze A."/>
            <person name="Malik S.B."/>
            <person name="Marsh M.E."/>
            <person name="Mackinder L."/>
            <person name="Mock T."/>
            <person name="Mueller-Roeber B."/>
            <person name="Pagarete A."/>
            <person name="Parker M."/>
            <person name="Probert I."/>
            <person name="Quesneville H."/>
            <person name="Raines C."/>
            <person name="Rensing S.A."/>
            <person name="Riano-Pachon D.M."/>
            <person name="Richier S."/>
            <person name="Rokitta S."/>
            <person name="Shiraiwa Y."/>
            <person name="Soanes D.M."/>
            <person name="van der Giezen M."/>
            <person name="Wahlund T.M."/>
            <person name="Williams B."/>
            <person name="Wilson W."/>
            <person name="Wolfe G."/>
            <person name="Wurch L.L."/>
        </authorList>
    </citation>
    <scope>NUCLEOTIDE SEQUENCE</scope>
</reference>
<evidence type="ECO:0000256" key="4">
    <source>
        <dbReference type="SAM" id="Phobius"/>
    </source>
</evidence>
<dbReference type="PANTHER" id="PTHR10796:SF92">
    <property type="entry name" value="PATCHED-RELATED, ISOFORM A"/>
    <property type="match status" value="1"/>
</dbReference>
<feature type="domain" description="FZ" evidence="5">
    <location>
        <begin position="110"/>
        <end position="243"/>
    </location>
</feature>
<dbReference type="Gene3D" id="1.10.2000.10">
    <property type="entry name" value="Frizzled cysteine-rich domain"/>
    <property type="match status" value="1"/>
</dbReference>
<feature type="domain" description="SSD" evidence="6">
    <location>
        <begin position="846"/>
        <end position="982"/>
    </location>
</feature>
<evidence type="ECO:0000313" key="7">
    <source>
        <dbReference type="EnsemblProtists" id="EOD26315"/>
    </source>
</evidence>
<feature type="transmembrane region" description="Helical" evidence="4">
    <location>
        <begin position="470"/>
        <end position="489"/>
    </location>
</feature>
<evidence type="ECO:0000256" key="2">
    <source>
        <dbReference type="ARBA" id="ARBA00023157"/>
    </source>
</evidence>
<feature type="transmembrane region" description="Helical" evidence="4">
    <location>
        <begin position="889"/>
        <end position="911"/>
    </location>
</feature>
<keyword evidence="2" id="KW-1015">Disulfide bond</keyword>
<feature type="transmembrane region" description="Helical" evidence="4">
    <location>
        <begin position="858"/>
        <end position="877"/>
    </location>
</feature>
<dbReference type="InterPro" id="IPR020067">
    <property type="entry name" value="Frizzled_dom"/>
</dbReference>
<dbReference type="GO" id="GO:0016020">
    <property type="term" value="C:membrane"/>
    <property type="evidence" value="ECO:0007669"/>
    <property type="project" value="TreeGrafter"/>
</dbReference>
<dbReference type="KEGG" id="ehx:EMIHUDRAFT_236803"/>
<comment type="similarity">
    <text evidence="1">Belongs to the patched family.</text>
</comment>
<dbReference type="GeneID" id="17271861"/>
<dbReference type="PROSITE" id="PS50038">
    <property type="entry name" value="FZ"/>
    <property type="match status" value="1"/>
</dbReference>
<proteinExistence type="inferred from homology"/>
<name>A0A0D3JS30_EMIH1</name>